<comment type="similarity">
    <text evidence="2">Belongs to the CEP63 family.</text>
</comment>
<evidence type="ECO:0000313" key="9">
    <source>
        <dbReference type="Ensembl" id="ENSATEP00000015480.2"/>
    </source>
</evidence>
<dbReference type="Proteomes" id="UP000265040">
    <property type="component" value="Chromosome 4"/>
</dbReference>
<dbReference type="InterPro" id="IPR031470">
    <property type="entry name" value="CEP63/Deup1_N"/>
</dbReference>
<evidence type="ECO:0000313" key="10">
    <source>
        <dbReference type="Proteomes" id="UP000265040"/>
    </source>
</evidence>
<feature type="coiled-coil region" evidence="5">
    <location>
        <begin position="412"/>
        <end position="442"/>
    </location>
</feature>
<evidence type="ECO:0000259" key="8">
    <source>
        <dbReference type="Pfam" id="PF25771"/>
    </source>
</evidence>
<dbReference type="Ensembl" id="ENSATET00000015723.2">
    <property type="protein sequence ID" value="ENSATEP00000015480.2"/>
    <property type="gene ID" value="ENSATEG00000010724.3"/>
</dbReference>
<dbReference type="GO" id="GO:0007099">
    <property type="term" value="P:centriole replication"/>
    <property type="evidence" value="ECO:0007669"/>
    <property type="project" value="TreeGrafter"/>
</dbReference>
<dbReference type="FunCoup" id="A0A3Q1I5P4">
    <property type="interactions" value="142"/>
</dbReference>
<evidence type="ECO:0000256" key="2">
    <source>
        <dbReference type="ARBA" id="ARBA00007181"/>
    </source>
</evidence>
<dbReference type="InterPro" id="IPR057656">
    <property type="entry name" value="CEP63/Deup1_CC"/>
</dbReference>
<dbReference type="PANTHER" id="PTHR18875">
    <property type="entry name" value="SARCOMA ANTIGEN NY-SAR-24/CYTOSKELETAL PROTEIN SOJO"/>
    <property type="match status" value="1"/>
</dbReference>
<feature type="compositionally biased region" description="Low complexity" evidence="6">
    <location>
        <begin position="563"/>
        <end position="573"/>
    </location>
</feature>
<feature type="coiled-coil region" evidence="5">
    <location>
        <begin position="92"/>
        <end position="177"/>
    </location>
</feature>
<name>A0A3Q1I5P4_ANATE</name>
<dbReference type="Pfam" id="PF17045">
    <property type="entry name" value="CEP63"/>
    <property type="match status" value="1"/>
</dbReference>
<feature type="region of interest" description="Disordered" evidence="6">
    <location>
        <begin position="540"/>
        <end position="573"/>
    </location>
</feature>
<keyword evidence="10" id="KW-1185">Reference proteome</keyword>
<keyword evidence="3" id="KW-0963">Cytoplasm</keyword>
<dbReference type="InParanoid" id="A0A3Q1I5P4"/>
<dbReference type="GO" id="GO:0005737">
    <property type="term" value="C:cytoplasm"/>
    <property type="evidence" value="ECO:0007669"/>
    <property type="project" value="UniProtKB-SubCell"/>
</dbReference>
<reference evidence="9" key="1">
    <citation type="submission" date="2021-04" db="EMBL/GenBank/DDBJ databases">
        <authorList>
            <consortium name="Wellcome Sanger Institute Data Sharing"/>
        </authorList>
    </citation>
    <scope>NUCLEOTIDE SEQUENCE [LARGE SCALE GENOMIC DNA]</scope>
</reference>
<gene>
    <name evidence="9" type="primary">CEP63</name>
</gene>
<proteinExistence type="inferred from homology"/>
<feature type="coiled-coil region" evidence="5">
    <location>
        <begin position="334"/>
        <end position="386"/>
    </location>
</feature>
<dbReference type="PROSITE" id="PS51257">
    <property type="entry name" value="PROKAR_LIPOPROTEIN"/>
    <property type="match status" value="1"/>
</dbReference>
<dbReference type="GO" id="GO:0098535">
    <property type="term" value="P:de novo centriole assembly involved in multi-ciliated epithelial cell differentiation"/>
    <property type="evidence" value="ECO:0007669"/>
    <property type="project" value="TreeGrafter"/>
</dbReference>
<dbReference type="GO" id="GO:0005814">
    <property type="term" value="C:centriole"/>
    <property type="evidence" value="ECO:0007669"/>
    <property type="project" value="TreeGrafter"/>
</dbReference>
<protein>
    <submittedName>
        <fullName evidence="9">Uncharacterized protein</fullName>
    </submittedName>
</protein>
<evidence type="ECO:0000256" key="3">
    <source>
        <dbReference type="ARBA" id="ARBA00022490"/>
    </source>
</evidence>
<feature type="coiled-coil region" evidence="5">
    <location>
        <begin position="39"/>
        <end position="66"/>
    </location>
</feature>
<evidence type="ECO:0000256" key="4">
    <source>
        <dbReference type="ARBA" id="ARBA00023054"/>
    </source>
</evidence>
<dbReference type="STRING" id="64144.ENSATEP00000015480"/>
<organism evidence="9 10">
    <name type="scientific">Anabas testudineus</name>
    <name type="common">Climbing perch</name>
    <name type="synonym">Anthias testudineus</name>
    <dbReference type="NCBI Taxonomy" id="64144"/>
    <lineage>
        <taxon>Eukaryota</taxon>
        <taxon>Metazoa</taxon>
        <taxon>Chordata</taxon>
        <taxon>Craniata</taxon>
        <taxon>Vertebrata</taxon>
        <taxon>Euteleostomi</taxon>
        <taxon>Actinopterygii</taxon>
        <taxon>Neopterygii</taxon>
        <taxon>Teleostei</taxon>
        <taxon>Neoteleostei</taxon>
        <taxon>Acanthomorphata</taxon>
        <taxon>Anabantaria</taxon>
        <taxon>Anabantiformes</taxon>
        <taxon>Anabantoidei</taxon>
        <taxon>Anabantidae</taxon>
        <taxon>Anabas</taxon>
    </lineage>
</organism>
<feature type="domain" description="CEP63/Deup1 CEP152 binding coiled coil" evidence="8">
    <location>
        <begin position="606"/>
        <end position="641"/>
    </location>
</feature>
<evidence type="ECO:0000256" key="1">
    <source>
        <dbReference type="ARBA" id="ARBA00004496"/>
    </source>
</evidence>
<feature type="coiled-coil region" evidence="5">
    <location>
        <begin position="469"/>
        <end position="496"/>
    </location>
</feature>
<feature type="compositionally biased region" description="Polar residues" evidence="6">
    <location>
        <begin position="540"/>
        <end position="562"/>
    </location>
</feature>
<keyword evidence="4 5" id="KW-0175">Coiled coil</keyword>
<feature type="domain" description="CEP63/Deup1 N-terminal" evidence="7">
    <location>
        <begin position="17"/>
        <end position="281"/>
    </location>
</feature>
<accession>A0A3Q1I5P4</accession>
<comment type="subcellular location">
    <subcellularLocation>
        <location evidence="1">Cytoplasm</location>
    </subcellularLocation>
</comment>
<evidence type="ECO:0000259" key="7">
    <source>
        <dbReference type="Pfam" id="PF17045"/>
    </source>
</evidence>
<evidence type="ECO:0000256" key="5">
    <source>
        <dbReference type="SAM" id="Coils"/>
    </source>
</evidence>
<dbReference type="OrthoDB" id="10007333at2759"/>
<dbReference type="AlphaFoldDB" id="A0A3Q1I5P4"/>
<evidence type="ECO:0000256" key="6">
    <source>
        <dbReference type="SAM" id="MobiDB-lite"/>
    </source>
</evidence>
<reference evidence="9" key="2">
    <citation type="submission" date="2025-08" db="UniProtKB">
        <authorList>
            <consortium name="Ensembl"/>
        </authorList>
    </citation>
    <scope>IDENTIFICATION</scope>
</reference>
<dbReference type="PANTHER" id="PTHR18875:SF3">
    <property type="entry name" value="CENTROSOMAL PROTEIN OF 63 KDA"/>
    <property type="match status" value="1"/>
</dbReference>
<dbReference type="GeneTree" id="ENSGT00940000153190"/>
<sequence length="659" mass="75769">MWYFKRSRFHLYGSSVLSSCEPELQELMRQIDIMIHHQKKEWEAELQAMELRLKSAEEERMTSRNLVERRDLEIGLLRKQLEDVQTGRREVVAKYEQQLHKVSEELEKLKRSYHKLQRKQVKETSGAAKKTNLSEVTRLHERVEEYQRRSAEWEQQRIQSQKQVTALEAQNKSLTEELTHSQLASRQIERELDEGQYQREKRVSTMMTNQLIFIIIRSYQAKSQTFEYIWCDAAPQVFSEECDELRTTLESQDAFVQRASLDHHRLRNEAARLKQVMQAKDQVIRSLEACLAARDCAGVEILKQDLEKTAIKLQCAQECEVHLKAELACLKESMSRQKAEHLKMEQDLMRMKAEHDSAVAEVKKLREELQRAKQTHSGEVEGMRKEVSRLTSELHQRDLTIATLSGSSSSIKQQLRGEVERAEQKAAELKMTQAQLETLQTDNHHLRALLHKLESPSSKKGGSSLASLQENYVTSLSGLEQENRQLKQALSEMHARVGYPNQDNHERACYNPTVPTQPQPALDRYSIYKLQEIQRLFKQLQTPSQSPSTKQPCSQAQDSRPLSSASSSSSSCSSNTLPSFKQTILQLCVFLPLQPLSVSPADGMVTRFLEDEMLRNEELLQRLDTHIQDMKEGNIRTVSKYLPSGSGPDSAQTSVPNGQ</sequence>
<reference evidence="9" key="3">
    <citation type="submission" date="2025-09" db="UniProtKB">
        <authorList>
            <consortium name="Ensembl"/>
        </authorList>
    </citation>
    <scope>IDENTIFICATION</scope>
</reference>
<dbReference type="Pfam" id="PF25771">
    <property type="entry name" value="CC_CEP152-bind"/>
    <property type="match status" value="1"/>
</dbReference>